<dbReference type="PROSITE" id="PS00860">
    <property type="entry name" value="GTP_CYCLOHYDROL_1_2"/>
    <property type="match status" value="1"/>
</dbReference>
<dbReference type="EC" id="3.5.4.16" evidence="7"/>
<dbReference type="InterPro" id="IPR043133">
    <property type="entry name" value="GTP-CH-I_C/QueF"/>
</dbReference>
<evidence type="ECO:0000256" key="2">
    <source>
        <dbReference type="ARBA" id="ARBA00005080"/>
    </source>
</evidence>
<evidence type="ECO:0000256" key="1">
    <source>
        <dbReference type="ARBA" id="ARBA00001052"/>
    </source>
</evidence>
<dbReference type="Proteomes" id="UP000592780">
    <property type="component" value="Unassembled WGS sequence"/>
</dbReference>
<keyword evidence="5 7" id="KW-0554">One-carbon metabolism</keyword>
<evidence type="ECO:0000259" key="8">
    <source>
        <dbReference type="Pfam" id="PF01227"/>
    </source>
</evidence>
<feature type="domain" description="GTP cyclohydrolase I" evidence="8">
    <location>
        <begin position="65"/>
        <end position="242"/>
    </location>
</feature>
<reference evidence="9 10" key="1">
    <citation type="submission" date="2020-08" db="EMBL/GenBank/DDBJ databases">
        <title>Genomic Encyclopedia of Type Strains, Phase IV (KMG-V): Genome sequencing to study the core and pangenomes of soil and plant-associated prokaryotes.</title>
        <authorList>
            <person name="Whitman W."/>
        </authorList>
    </citation>
    <scope>NUCLEOTIDE SEQUENCE [LARGE SCALE GENOMIC DNA]</scope>
    <source>
        <strain evidence="9 10">JPY158</strain>
    </source>
</reference>
<dbReference type="Pfam" id="PF01227">
    <property type="entry name" value="GTP_cyclohydroI"/>
    <property type="match status" value="1"/>
</dbReference>
<keyword evidence="10" id="KW-1185">Reference proteome</keyword>
<evidence type="ECO:0000256" key="6">
    <source>
        <dbReference type="ARBA" id="ARBA00022801"/>
    </source>
</evidence>
<dbReference type="FunFam" id="1.10.286.10:FF:000001">
    <property type="entry name" value="GTP cyclohydrolase 1"/>
    <property type="match status" value="1"/>
</dbReference>
<keyword evidence="6 7" id="KW-0378">Hydrolase</keyword>
<keyword evidence="7" id="KW-0547">Nucleotide-binding</keyword>
<dbReference type="EMBL" id="JACHDD010000003">
    <property type="protein sequence ID" value="MBB5423474.1"/>
    <property type="molecule type" value="Genomic_DNA"/>
</dbReference>
<comment type="subunit">
    <text evidence="4">Toroid-shaped homodecamer, composed of two pentamers of five dimers.</text>
</comment>
<dbReference type="PANTHER" id="PTHR11109:SF7">
    <property type="entry name" value="GTP CYCLOHYDROLASE 1"/>
    <property type="match status" value="1"/>
</dbReference>
<feature type="binding site" evidence="7">
    <location>
        <position position="138"/>
    </location>
    <ligand>
        <name>Zn(2+)</name>
        <dbReference type="ChEBI" id="CHEBI:29105"/>
    </ligand>
</feature>
<dbReference type="AlphaFoldDB" id="A0A7W8V572"/>
<evidence type="ECO:0000256" key="5">
    <source>
        <dbReference type="ARBA" id="ARBA00022563"/>
    </source>
</evidence>
<evidence type="ECO:0000256" key="7">
    <source>
        <dbReference type="HAMAP-Rule" id="MF_00223"/>
    </source>
</evidence>
<comment type="subunit">
    <text evidence="7">Homopolymer.</text>
</comment>
<dbReference type="GO" id="GO:0005525">
    <property type="term" value="F:GTP binding"/>
    <property type="evidence" value="ECO:0007669"/>
    <property type="project" value="UniProtKB-KW"/>
</dbReference>
<dbReference type="GO" id="GO:0005737">
    <property type="term" value="C:cytoplasm"/>
    <property type="evidence" value="ECO:0007669"/>
    <property type="project" value="TreeGrafter"/>
</dbReference>
<dbReference type="Gene3D" id="1.10.286.10">
    <property type="match status" value="1"/>
</dbReference>
<dbReference type="PANTHER" id="PTHR11109">
    <property type="entry name" value="GTP CYCLOHYDROLASE I"/>
    <property type="match status" value="1"/>
</dbReference>
<comment type="catalytic activity">
    <reaction evidence="1 7">
        <text>GTP + H2O = 7,8-dihydroneopterin 3'-triphosphate + formate + H(+)</text>
        <dbReference type="Rhea" id="RHEA:17473"/>
        <dbReference type="ChEBI" id="CHEBI:15377"/>
        <dbReference type="ChEBI" id="CHEBI:15378"/>
        <dbReference type="ChEBI" id="CHEBI:15740"/>
        <dbReference type="ChEBI" id="CHEBI:37565"/>
        <dbReference type="ChEBI" id="CHEBI:58462"/>
        <dbReference type="EC" id="3.5.4.16"/>
    </reaction>
</comment>
<name>A0A7W8V572_PARAM</name>
<dbReference type="NCBIfam" id="NF006826">
    <property type="entry name" value="PRK09347.1-3"/>
    <property type="match status" value="1"/>
</dbReference>
<evidence type="ECO:0000256" key="3">
    <source>
        <dbReference type="ARBA" id="ARBA00008085"/>
    </source>
</evidence>
<comment type="caution">
    <text evidence="9">The sequence shown here is derived from an EMBL/GenBank/DDBJ whole genome shotgun (WGS) entry which is preliminary data.</text>
</comment>
<dbReference type="GO" id="GO:0046654">
    <property type="term" value="P:tetrahydrofolate biosynthetic process"/>
    <property type="evidence" value="ECO:0007669"/>
    <property type="project" value="UniProtKB-UniRule"/>
</dbReference>
<dbReference type="FunFam" id="3.30.1130.10:FF:000001">
    <property type="entry name" value="GTP cyclohydrolase 1"/>
    <property type="match status" value="1"/>
</dbReference>
<dbReference type="NCBIfam" id="NF006825">
    <property type="entry name" value="PRK09347.1-2"/>
    <property type="match status" value="1"/>
</dbReference>
<keyword evidence="7" id="KW-0862">Zinc</keyword>
<dbReference type="GO" id="GO:0003934">
    <property type="term" value="F:GTP cyclohydrolase I activity"/>
    <property type="evidence" value="ECO:0007669"/>
    <property type="project" value="UniProtKB-UniRule"/>
</dbReference>
<dbReference type="GO" id="GO:0006730">
    <property type="term" value="P:one-carbon metabolic process"/>
    <property type="evidence" value="ECO:0007669"/>
    <property type="project" value="UniProtKB-UniRule"/>
</dbReference>
<dbReference type="InterPro" id="IPR001474">
    <property type="entry name" value="GTP_CycHdrlase_I"/>
</dbReference>
<evidence type="ECO:0000313" key="10">
    <source>
        <dbReference type="Proteomes" id="UP000592780"/>
    </source>
</evidence>
<organism evidence="9 10">
    <name type="scientific">Paraburkholderia atlantica</name>
    <dbReference type="NCBI Taxonomy" id="2654982"/>
    <lineage>
        <taxon>Bacteria</taxon>
        <taxon>Pseudomonadati</taxon>
        <taxon>Pseudomonadota</taxon>
        <taxon>Betaproteobacteria</taxon>
        <taxon>Burkholderiales</taxon>
        <taxon>Burkholderiaceae</taxon>
        <taxon>Paraburkholderia</taxon>
    </lineage>
</organism>
<comment type="pathway">
    <text evidence="2 7">Cofactor biosynthesis; 7,8-dihydroneopterin triphosphate biosynthesis; 7,8-dihydroneopterin triphosphate from GTP: step 1/1.</text>
</comment>
<protein>
    <recommendedName>
        <fullName evidence="7">GTP cyclohydrolase 1</fullName>
        <ecNumber evidence="7">3.5.4.16</ecNumber>
    </recommendedName>
    <alternativeName>
        <fullName evidence="7">GTP cyclohydrolase I</fullName>
        <shortName evidence="7">GTP-CH-I</shortName>
    </alternativeName>
</protein>
<dbReference type="PROSITE" id="PS00859">
    <property type="entry name" value="GTP_CYCLOHYDROL_1_1"/>
    <property type="match status" value="1"/>
</dbReference>
<dbReference type="NCBIfam" id="TIGR00063">
    <property type="entry name" value="folE"/>
    <property type="match status" value="1"/>
</dbReference>
<feature type="binding site" evidence="7">
    <location>
        <position position="135"/>
    </location>
    <ligand>
        <name>Zn(2+)</name>
        <dbReference type="ChEBI" id="CHEBI:29105"/>
    </ligand>
</feature>
<dbReference type="GO" id="GO:0006729">
    <property type="term" value="P:tetrahydrobiopterin biosynthetic process"/>
    <property type="evidence" value="ECO:0007669"/>
    <property type="project" value="TreeGrafter"/>
</dbReference>
<comment type="similarity">
    <text evidence="3 7">Belongs to the GTP cyclohydrolase I family.</text>
</comment>
<dbReference type="GO" id="GO:0008270">
    <property type="term" value="F:zinc ion binding"/>
    <property type="evidence" value="ECO:0007669"/>
    <property type="project" value="UniProtKB-UniRule"/>
</dbReference>
<keyword evidence="7" id="KW-0479">Metal-binding</keyword>
<dbReference type="SUPFAM" id="SSF55620">
    <property type="entry name" value="Tetrahydrobiopterin biosynthesis enzymes-like"/>
    <property type="match status" value="1"/>
</dbReference>
<evidence type="ECO:0000313" key="9">
    <source>
        <dbReference type="EMBL" id="MBB5423474.1"/>
    </source>
</evidence>
<proteinExistence type="inferred from homology"/>
<dbReference type="HAMAP" id="MF_00223">
    <property type="entry name" value="FolE"/>
    <property type="match status" value="1"/>
</dbReference>
<feature type="binding site" evidence="7">
    <location>
        <position position="206"/>
    </location>
    <ligand>
        <name>Zn(2+)</name>
        <dbReference type="ChEBI" id="CHEBI:29105"/>
    </ligand>
</feature>
<dbReference type="InterPro" id="IPR018234">
    <property type="entry name" value="GTP_CycHdrlase_I_CS"/>
</dbReference>
<accession>A0A7W8V572</accession>
<keyword evidence="7" id="KW-0342">GTP-binding</keyword>
<evidence type="ECO:0000256" key="4">
    <source>
        <dbReference type="ARBA" id="ARBA00011857"/>
    </source>
</evidence>
<dbReference type="InterPro" id="IPR043134">
    <property type="entry name" value="GTP-CH-I_N"/>
</dbReference>
<dbReference type="InterPro" id="IPR020602">
    <property type="entry name" value="GTP_CycHdrlase_I_dom"/>
</dbReference>
<dbReference type="UniPathway" id="UPA00848">
    <property type="reaction ID" value="UER00151"/>
</dbReference>
<dbReference type="Gene3D" id="3.30.1130.10">
    <property type="match status" value="1"/>
</dbReference>
<gene>
    <name evidence="7" type="primary">folE</name>
    <name evidence="9" type="ORF">HDG40_001618</name>
</gene>
<sequence>MRQSFIFTNIVQLYTLSPLSMLMCCTRERGCDCMRHERSGELMNKRDNEISAEQASGRPTQDQAEEAVRTLIRWAGDNPDREGLVQTPARVARAYREFFSGYESDPMQILATTFSEVDGYDEMVVLKDIRFESYCEHHMVPIIGRAHVAYLPEHRVVGISKLARLVDIYAKRLQIQEKMTVQIADALNTVLQPKGVAVILEAAHQCMSTRGVHKPGASLVTSRMLGAFRDDPSTRREFLSIVGHGANTPLPNS</sequence>